<proteinExistence type="inferred from homology"/>
<feature type="non-terminal residue" evidence="3">
    <location>
        <position position="1"/>
    </location>
</feature>
<dbReference type="InterPro" id="IPR000164">
    <property type="entry name" value="Histone_H3/CENP-A"/>
</dbReference>
<accession>A0A7L0UPY2</accession>
<evidence type="ECO:0000256" key="1">
    <source>
        <dbReference type="ARBA" id="ARBA00010343"/>
    </source>
</evidence>
<dbReference type="InterPro" id="IPR007125">
    <property type="entry name" value="H2A/H2B/H3"/>
</dbReference>
<dbReference type="PRINTS" id="PR00622">
    <property type="entry name" value="HISTONEH3"/>
</dbReference>
<dbReference type="Pfam" id="PF00125">
    <property type="entry name" value="Histone"/>
    <property type="match status" value="1"/>
</dbReference>
<dbReference type="EMBL" id="VXAQ01005451">
    <property type="protein sequence ID" value="NXL68955.1"/>
    <property type="molecule type" value="Genomic_DNA"/>
</dbReference>
<comment type="caution">
    <text evidence="3">The sequence shown here is derived from an EMBL/GenBank/DDBJ whole genome shotgun (WGS) entry which is preliminary data.</text>
</comment>
<dbReference type="Proteomes" id="UP000568556">
    <property type="component" value="Unassembled WGS sequence"/>
</dbReference>
<gene>
    <name evidence="3" type="primary">Hht1</name>
    <name evidence="3" type="ORF">CHOACU_R15568</name>
</gene>
<dbReference type="InterPro" id="IPR009072">
    <property type="entry name" value="Histone-fold"/>
</dbReference>
<comment type="similarity">
    <text evidence="1">Belongs to the histone H3 family.</text>
</comment>
<sequence length="94" mass="10613">RRRLPALWKKLRLFKKKPFRLLPAASFGALVRSCSVLRAGFGVHGAAVAALRDGCEVHLLALLEEWALCARHAKRTLIQSADIRLVRCLRVRRS</sequence>
<dbReference type="Gene3D" id="1.10.20.10">
    <property type="entry name" value="Histone, subunit A"/>
    <property type="match status" value="1"/>
</dbReference>
<dbReference type="AlphaFoldDB" id="A0A7L0UPY2"/>
<dbReference type="SMART" id="SM00428">
    <property type="entry name" value="H3"/>
    <property type="match status" value="1"/>
</dbReference>
<evidence type="ECO:0000313" key="4">
    <source>
        <dbReference type="Proteomes" id="UP000568556"/>
    </source>
</evidence>
<reference evidence="3 4" key="1">
    <citation type="submission" date="2019-09" db="EMBL/GenBank/DDBJ databases">
        <title>Bird 10,000 Genomes (B10K) Project - Family phase.</title>
        <authorList>
            <person name="Zhang G."/>
        </authorList>
    </citation>
    <scope>NUCLEOTIDE SEQUENCE [LARGE SCALE GENOMIC DNA]</scope>
    <source>
        <strain evidence="3">B10K-DU-008-62</strain>
        <tissue evidence="3">Mixed tissue sample</tissue>
    </source>
</reference>
<keyword evidence="4" id="KW-1185">Reference proteome</keyword>
<feature type="non-terminal residue" evidence="3">
    <location>
        <position position="94"/>
    </location>
</feature>
<name>A0A7L0UPY2_CHOAC</name>
<dbReference type="GO" id="GO:0000786">
    <property type="term" value="C:nucleosome"/>
    <property type="evidence" value="ECO:0007669"/>
    <property type="project" value="InterPro"/>
</dbReference>
<evidence type="ECO:0000313" key="3">
    <source>
        <dbReference type="EMBL" id="NXL68955.1"/>
    </source>
</evidence>
<evidence type="ECO:0000259" key="2">
    <source>
        <dbReference type="Pfam" id="PF00125"/>
    </source>
</evidence>
<protein>
    <submittedName>
        <fullName evidence="3">H3 protein</fullName>
    </submittedName>
</protein>
<feature type="domain" description="Core Histone H2A/H2B/H3" evidence="2">
    <location>
        <begin position="23"/>
        <end position="89"/>
    </location>
</feature>
<dbReference type="GO" id="GO:0030527">
    <property type="term" value="F:structural constituent of chromatin"/>
    <property type="evidence" value="ECO:0007669"/>
    <property type="project" value="InterPro"/>
</dbReference>
<dbReference type="GO" id="GO:0003677">
    <property type="term" value="F:DNA binding"/>
    <property type="evidence" value="ECO:0007669"/>
    <property type="project" value="InterPro"/>
</dbReference>
<organism evidence="3 4">
    <name type="scientific">Chordeiles acutipennis</name>
    <name type="common">Lesser nighthawk</name>
    <name type="synonym">Caprimulgus acutipennis</name>
    <dbReference type="NCBI Taxonomy" id="118183"/>
    <lineage>
        <taxon>Eukaryota</taxon>
        <taxon>Metazoa</taxon>
        <taxon>Chordata</taxon>
        <taxon>Craniata</taxon>
        <taxon>Vertebrata</taxon>
        <taxon>Euteleostomi</taxon>
        <taxon>Archelosauria</taxon>
        <taxon>Archosauria</taxon>
        <taxon>Dinosauria</taxon>
        <taxon>Saurischia</taxon>
        <taxon>Theropoda</taxon>
        <taxon>Coelurosauria</taxon>
        <taxon>Aves</taxon>
        <taxon>Neognathae</taxon>
        <taxon>Neoaves</taxon>
        <taxon>Strisores</taxon>
        <taxon>Caprimulgiformes</taxon>
        <taxon>Caprimulgidae</taxon>
        <taxon>Chordeilinae</taxon>
        <taxon>Chordeiles</taxon>
    </lineage>
</organism>
<dbReference type="GO" id="GO:0046982">
    <property type="term" value="F:protein heterodimerization activity"/>
    <property type="evidence" value="ECO:0007669"/>
    <property type="project" value="InterPro"/>
</dbReference>
<dbReference type="SUPFAM" id="SSF47113">
    <property type="entry name" value="Histone-fold"/>
    <property type="match status" value="1"/>
</dbReference>